<name>A0A8K0W9T0_9HYPO</name>
<dbReference type="Proteomes" id="UP000813427">
    <property type="component" value="Unassembled WGS sequence"/>
</dbReference>
<proteinExistence type="predicted"/>
<gene>
    <name evidence="2" type="ORF">BKA59DRAFT_556454</name>
</gene>
<protein>
    <recommendedName>
        <fullName evidence="4">BZIP domain-containing protein</fullName>
    </recommendedName>
</protein>
<dbReference type="CDD" id="cd12193">
    <property type="entry name" value="bZIP_GCN4"/>
    <property type="match status" value="1"/>
</dbReference>
<evidence type="ECO:0000256" key="1">
    <source>
        <dbReference type="SAM" id="MobiDB-lite"/>
    </source>
</evidence>
<evidence type="ECO:0008006" key="4">
    <source>
        <dbReference type="Google" id="ProtNLM"/>
    </source>
</evidence>
<dbReference type="EMBL" id="JAGPXF010000005">
    <property type="protein sequence ID" value="KAH7241381.1"/>
    <property type="molecule type" value="Genomic_DNA"/>
</dbReference>
<sequence>MMDAADVVLDDVTIPFDWGFATCPSSGILSADADHSISPNPLTAVSPFDYLIQKPHDRIRTNTNANSNTAVSGLSTIFESSVSCKIDTSLESPTVELDLLCQESSVYKAQENRECYPQGSSNAGSIGNHQTKRRHKGPKSYISRGQHCSLLRVDNQRGKEYLPPVCAGSHQDSVTVKRARKTLASRKSRSRNIQYLQGLEKQVLELEAERDYWKGIALL</sequence>
<feature type="region of interest" description="Disordered" evidence="1">
    <location>
        <begin position="117"/>
        <end position="141"/>
    </location>
</feature>
<dbReference type="GO" id="GO:0003700">
    <property type="term" value="F:DNA-binding transcription factor activity"/>
    <property type="evidence" value="ECO:0007669"/>
    <property type="project" value="InterPro"/>
</dbReference>
<dbReference type="Gene3D" id="3.30.160.60">
    <property type="entry name" value="Classic Zinc Finger"/>
    <property type="match status" value="1"/>
</dbReference>
<dbReference type="InterPro" id="IPR046347">
    <property type="entry name" value="bZIP_sf"/>
</dbReference>
<evidence type="ECO:0000313" key="2">
    <source>
        <dbReference type="EMBL" id="KAH7241381.1"/>
    </source>
</evidence>
<dbReference type="AlphaFoldDB" id="A0A8K0W9T0"/>
<organism evidence="2 3">
    <name type="scientific">Fusarium tricinctum</name>
    <dbReference type="NCBI Taxonomy" id="61284"/>
    <lineage>
        <taxon>Eukaryota</taxon>
        <taxon>Fungi</taxon>
        <taxon>Dikarya</taxon>
        <taxon>Ascomycota</taxon>
        <taxon>Pezizomycotina</taxon>
        <taxon>Sordariomycetes</taxon>
        <taxon>Hypocreomycetidae</taxon>
        <taxon>Hypocreales</taxon>
        <taxon>Nectriaceae</taxon>
        <taxon>Fusarium</taxon>
        <taxon>Fusarium tricinctum species complex</taxon>
    </lineage>
</organism>
<accession>A0A8K0W9T0</accession>
<keyword evidence="3" id="KW-1185">Reference proteome</keyword>
<comment type="caution">
    <text evidence="2">The sequence shown here is derived from an EMBL/GenBank/DDBJ whole genome shotgun (WGS) entry which is preliminary data.</text>
</comment>
<dbReference type="OrthoDB" id="5419235at2759"/>
<reference evidence="2" key="1">
    <citation type="journal article" date="2021" name="Nat. Commun.">
        <title>Genetic determinants of endophytism in the Arabidopsis root mycobiome.</title>
        <authorList>
            <person name="Mesny F."/>
            <person name="Miyauchi S."/>
            <person name="Thiergart T."/>
            <person name="Pickel B."/>
            <person name="Atanasova L."/>
            <person name="Karlsson M."/>
            <person name="Huettel B."/>
            <person name="Barry K.W."/>
            <person name="Haridas S."/>
            <person name="Chen C."/>
            <person name="Bauer D."/>
            <person name="Andreopoulos W."/>
            <person name="Pangilinan J."/>
            <person name="LaButti K."/>
            <person name="Riley R."/>
            <person name="Lipzen A."/>
            <person name="Clum A."/>
            <person name="Drula E."/>
            <person name="Henrissat B."/>
            <person name="Kohler A."/>
            <person name="Grigoriev I.V."/>
            <person name="Martin F.M."/>
            <person name="Hacquard S."/>
        </authorList>
    </citation>
    <scope>NUCLEOTIDE SEQUENCE</scope>
    <source>
        <strain evidence="2">MPI-SDFR-AT-0068</strain>
    </source>
</reference>
<feature type="compositionally biased region" description="Polar residues" evidence="1">
    <location>
        <begin position="118"/>
        <end position="129"/>
    </location>
</feature>
<evidence type="ECO:0000313" key="3">
    <source>
        <dbReference type="Proteomes" id="UP000813427"/>
    </source>
</evidence>
<dbReference type="SUPFAM" id="SSF57959">
    <property type="entry name" value="Leucine zipper domain"/>
    <property type="match status" value="1"/>
</dbReference>